<dbReference type="Proteomes" id="UP000294619">
    <property type="component" value="Unassembled WGS sequence"/>
</dbReference>
<dbReference type="EMBL" id="SMCP01000006">
    <property type="protein sequence ID" value="TCV86470.1"/>
    <property type="molecule type" value="Genomic_DNA"/>
</dbReference>
<sequence>MANIINAIINLVREPQFRLREYATGRNRANNMGESLEEYIKDLFADTVNENNEQIRTEKISSTFSYLGNQNNPPDMILKQGDAIEVKKIELPNSSLALNSSYPKAKLFSSNPMLKKACRECDGGNWIEKDMIYSVGVVDNDKLTALCFVYGDDYCATQDVYEQIKMYIKKGITQIEDVEFSETKELGRVNKVDPLGITYLRIRGMWGIENPFTVFNYIYTRNPNCSFNFMAIINDEKFNSLENKSDLFSSAEKNNSLVINDIKIKDPNNPAKLKNAKLITFLYSEE</sequence>
<dbReference type="GO" id="GO:0009307">
    <property type="term" value="P:DNA restriction-modification system"/>
    <property type="evidence" value="ECO:0007669"/>
    <property type="project" value="InterPro"/>
</dbReference>
<dbReference type="InterPro" id="IPR019046">
    <property type="entry name" value="Restrct_endonuc_II_NgoPII"/>
</dbReference>
<dbReference type="AlphaFoldDB" id="A0A4R3Y408"/>
<dbReference type="Pfam" id="PF09521">
    <property type="entry name" value="RE_NgoPII"/>
    <property type="match status" value="1"/>
</dbReference>
<proteinExistence type="predicted"/>
<dbReference type="RefSeq" id="WP_132966957.1">
    <property type="nucleotide sequence ID" value="NZ_LEKL01000029.1"/>
</dbReference>
<evidence type="ECO:0000313" key="4">
    <source>
        <dbReference type="Proteomes" id="UP000305526"/>
    </source>
</evidence>
<evidence type="ECO:0000313" key="1">
    <source>
        <dbReference type="EMBL" id="TCV86470.1"/>
    </source>
</evidence>
<dbReference type="GO" id="GO:0009036">
    <property type="term" value="F:type II site-specific deoxyribonuclease activity"/>
    <property type="evidence" value="ECO:0007669"/>
    <property type="project" value="InterPro"/>
</dbReference>
<comment type="caution">
    <text evidence="1">The sequence shown here is derived from an EMBL/GenBank/DDBJ whole genome shotgun (WGS) entry which is preliminary data.</text>
</comment>
<evidence type="ECO:0000313" key="3">
    <source>
        <dbReference type="Proteomes" id="UP000294619"/>
    </source>
</evidence>
<keyword evidence="4" id="KW-1185">Reference proteome</keyword>
<organism evidence="1 3">
    <name type="scientific">Testudinibacter aquarius</name>
    <dbReference type="NCBI Taxonomy" id="1524974"/>
    <lineage>
        <taxon>Bacteria</taxon>
        <taxon>Pseudomonadati</taxon>
        <taxon>Pseudomonadota</taxon>
        <taxon>Gammaproteobacteria</taxon>
        <taxon>Pasteurellales</taxon>
        <taxon>Pasteurellaceae</taxon>
        <taxon>Testudinibacter</taxon>
    </lineage>
</organism>
<reference evidence="2 4" key="2">
    <citation type="submission" date="2019-05" db="EMBL/GenBank/DDBJ databases">
        <title>Pasteurellaceae isolates from reptiles.</title>
        <authorList>
            <person name="Bojesen A.M."/>
            <person name="Lund E."/>
        </authorList>
    </citation>
    <scope>NUCLEOTIDE SEQUENCE [LARGE SCALE GENOMIC DNA]</scope>
    <source>
        <strain evidence="2 4">ELNT2x</strain>
    </source>
</reference>
<name>A0A4R3Y408_9PAST</name>
<gene>
    <name evidence="1" type="ORF">EDC16_10615</name>
    <name evidence="2" type="ORF">FHQ21_10930</name>
</gene>
<keyword evidence="1" id="KW-0378">Hydrolase</keyword>
<accession>A0A4R3Y408</accession>
<protein>
    <submittedName>
        <fullName evidence="2">NgoPII family restriction endonuclease</fullName>
    </submittedName>
    <submittedName>
        <fullName evidence="1">NgoPII restriction endonuclease</fullName>
    </submittedName>
</protein>
<dbReference type="GO" id="GO:0003677">
    <property type="term" value="F:DNA binding"/>
    <property type="evidence" value="ECO:0007669"/>
    <property type="project" value="InterPro"/>
</dbReference>
<dbReference type="Proteomes" id="UP000305526">
    <property type="component" value="Unassembled WGS sequence"/>
</dbReference>
<keyword evidence="1" id="KW-0255">Endonuclease</keyword>
<reference evidence="1 3" key="1">
    <citation type="submission" date="2019-03" db="EMBL/GenBank/DDBJ databases">
        <title>Genomic Encyclopedia of Type Strains, Phase IV (KMG-IV): sequencing the most valuable type-strain genomes for metagenomic binning, comparative biology and taxonomic classification.</title>
        <authorList>
            <person name="Goeker M."/>
        </authorList>
    </citation>
    <scope>NUCLEOTIDE SEQUENCE [LARGE SCALE GENOMIC DNA]</scope>
    <source>
        <strain evidence="1 3">DSM 28140</strain>
    </source>
</reference>
<evidence type="ECO:0000313" key="2">
    <source>
        <dbReference type="EMBL" id="TNG88768.1"/>
    </source>
</evidence>
<dbReference type="EMBL" id="VDGV01000110">
    <property type="protein sequence ID" value="TNG88768.1"/>
    <property type="molecule type" value="Genomic_DNA"/>
</dbReference>
<keyword evidence="1" id="KW-0540">Nuclease</keyword>